<dbReference type="Pfam" id="PF03061">
    <property type="entry name" value="4HBT"/>
    <property type="match status" value="1"/>
</dbReference>
<dbReference type="EMBL" id="JAVDWU010000013">
    <property type="protein sequence ID" value="MDR7152707.1"/>
    <property type="molecule type" value="Genomic_DNA"/>
</dbReference>
<protein>
    <submittedName>
        <fullName evidence="3">Uncharacterized protein (TIGR00369 family)</fullName>
    </submittedName>
</protein>
<name>A0ABU1WUN4_9BURK</name>
<dbReference type="Gene3D" id="3.10.129.10">
    <property type="entry name" value="Hotdog Thioesterase"/>
    <property type="match status" value="1"/>
</dbReference>
<dbReference type="InterPro" id="IPR052723">
    <property type="entry name" value="Acyl-CoA_thioesterase_PaaI"/>
</dbReference>
<reference evidence="3 4" key="1">
    <citation type="submission" date="2023-07" db="EMBL/GenBank/DDBJ databases">
        <title>Sorghum-associated microbial communities from plants grown in Nebraska, USA.</title>
        <authorList>
            <person name="Schachtman D."/>
        </authorList>
    </citation>
    <scope>NUCLEOTIDE SEQUENCE [LARGE SCALE GENOMIC DNA]</scope>
    <source>
        <strain evidence="3 4">4249</strain>
    </source>
</reference>
<proteinExistence type="predicted"/>
<dbReference type="Proteomes" id="UP001265700">
    <property type="component" value="Unassembled WGS sequence"/>
</dbReference>
<comment type="caution">
    <text evidence="3">The sequence shown here is derived from an EMBL/GenBank/DDBJ whole genome shotgun (WGS) entry which is preliminary data.</text>
</comment>
<keyword evidence="1" id="KW-0378">Hydrolase</keyword>
<dbReference type="PANTHER" id="PTHR42856:SF1">
    <property type="entry name" value="ACYL-COENZYME A THIOESTERASE PAAI"/>
    <property type="match status" value="1"/>
</dbReference>
<dbReference type="InterPro" id="IPR003736">
    <property type="entry name" value="PAAI_dom"/>
</dbReference>
<gene>
    <name evidence="3" type="ORF">J2W49_004685</name>
</gene>
<keyword evidence="4" id="KW-1185">Reference proteome</keyword>
<dbReference type="RefSeq" id="WP_310321730.1">
    <property type="nucleotide sequence ID" value="NZ_JAVDWU010000013.1"/>
</dbReference>
<dbReference type="PANTHER" id="PTHR42856">
    <property type="entry name" value="ACYL-COENZYME A THIOESTERASE PAAI"/>
    <property type="match status" value="1"/>
</dbReference>
<dbReference type="CDD" id="cd03443">
    <property type="entry name" value="PaaI_thioesterase"/>
    <property type="match status" value="1"/>
</dbReference>
<feature type="domain" description="Thioesterase" evidence="2">
    <location>
        <begin position="63"/>
        <end position="135"/>
    </location>
</feature>
<evidence type="ECO:0000313" key="3">
    <source>
        <dbReference type="EMBL" id="MDR7152707.1"/>
    </source>
</evidence>
<sequence length="151" mass="16419">MITMHSANDDAANAEAQAEARRHAYARVAFTRWLGVQRAYSKDGQARLTIESRPELENVIHAIHGGVVLTLMDVVMASAAVSLVDFQKTAVTLNLNASFVRPGRGRLVADGEVLQTLDGVILCQAEVRDETEEVIARGMGSFRYLPLPEAA</sequence>
<dbReference type="InterPro" id="IPR006683">
    <property type="entry name" value="Thioestr_dom"/>
</dbReference>
<evidence type="ECO:0000313" key="4">
    <source>
        <dbReference type="Proteomes" id="UP001265700"/>
    </source>
</evidence>
<accession>A0ABU1WUN4</accession>
<dbReference type="InterPro" id="IPR029069">
    <property type="entry name" value="HotDog_dom_sf"/>
</dbReference>
<dbReference type="SUPFAM" id="SSF54637">
    <property type="entry name" value="Thioesterase/thiol ester dehydrase-isomerase"/>
    <property type="match status" value="1"/>
</dbReference>
<evidence type="ECO:0000256" key="1">
    <source>
        <dbReference type="ARBA" id="ARBA00022801"/>
    </source>
</evidence>
<organism evidence="3 4">
    <name type="scientific">Hydrogenophaga palleronii</name>
    <dbReference type="NCBI Taxonomy" id="65655"/>
    <lineage>
        <taxon>Bacteria</taxon>
        <taxon>Pseudomonadati</taxon>
        <taxon>Pseudomonadota</taxon>
        <taxon>Betaproteobacteria</taxon>
        <taxon>Burkholderiales</taxon>
        <taxon>Comamonadaceae</taxon>
        <taxon>Hydrogenophaga</taxon>
    </lineage>
</organism>
<dbReference type="NCBIfam" id="TIGR00369">
    <property type="entry name" value="unchar_dom_1"/>
    <property type="match status" value="1"/>
</dbReference>
<evidence type="ECO:0000259" key="2">
    <source>
        <dbReference type="Pfam" id="PF03061"/>
    </source>
</evidence>